<proteinExistence type="inferred from homology"/>
<dbReference type="EMBL" id="DRNB01000159">
    <property type="protein sequence ID" value="HHJ64121.1"/>
    <property type="molecule type" value="Genomic_DNA"/>
</dbReference>
<dbReference type="Pfam" id="PF00831">
    <property type="entry name" value="Ribosomal_L29"/>
    <property type="match status" value="1"/>
</dbReference>
<dbReference type="Proteomes" id="UP000885792">
    <property type="component" value="Unassembled WGS sequence"/>
</dbReference>
<evidence type="ECO:0000256" key="3">
    <source>
        <dbReference type="ARBA" id="ARBA00023274"/>
    </source>
</evidence>
<dbReference type="NCBIfam" id="TIGR00012">
    <property type="entry name" value="L29"/>
    <property type="match status" value="1"/>
</dbReference>
<name>A0A7C5QEJ5_AQUAO</name>
<reference evidence="7" key="1">
    <citation type="journal article" date="2020" name="mSystems">
        <title>Genome- and Community-Level Interaction Insights into Carbon Utilization and Element Cycling Functions of Hydrothermarchaeota in Hydrothermal Sediment.</title>
        <authorList>
            <person name="Zhou Z."/>
            <person name="Liu Y."/>
            <person name="Xu W."/>
            <person name="Pan J."/>
            <person name="Luo Z.H."/>
            <person name="Li M."/>
        </authorList>
    </citation>
    <scope>NUCLEOTIDE SEQUENCE [LARGE SCALE GENOMIC DNA]</scope>
    <source>
        <strain evidence="7">HyVt-501</strain>
    </source>
</reference>
<evidence type="ECO:0000256" key="1">
    <source>
        <dbReference type="ARBA" id="ARBA00009254"/>
    </source>
</evidence>
<accession>A0A7C5QEJ5</accession>
<dbReference type="CDD" id="cd00427">
    <property type="entry name" value="Ribosomal_L29_HIP"/>
    <property type="match status" value="1"/>
</dbReference>
<dbReference type="GO" id="GO:0003735">
    <property type="term" value="F:structural constituent of ribosome"/>
    <property type="evidence" value="ECO:0007669"/>
    <property type="project" value="InterPro"/>
</dbReference>
<evidence type="ECO:0000256" key="5">
    <source>
        <dbReference type="HAMAP-Rule" id="MF_00374"/>
    </source>
</evidence>
<protein>
    <recommendedName>
        <fullName evidence="4 5">Large ribosomal subunit protein uL29</fullName>
    </recommendedName>
</protein>
<dbReference type="SUPFAM" id="SSF46561">
    <property type="entry name" value="Ribosomal protein L29 (L29p)"/>
    <property type="match status" value="1"/>
</dbReference>
<gene>
    <name evidence="5" type="primary">rpmC</name>
    <name evidence="7" type="ORF">ENJ61_04360</name>
</gene>
<evidence type="ECO:0000256" key="4">
    <source>
        <dbReference type="ARBA" id="ARBA00035204"/>
    </source>
</evidence>
<dbReference type="GO" id="GO:0022625">
    <property type="term" value="C:cytosolic large ribosomal subunit"/>
    <property type="evidence" value="ECO:0007669"/>
    <property type="project" value="TreeGrafter"/>
</dbReference>
<comment type="caution">
    <text evidence="7">The sequence shown here is derived from an EMBL/GenBank/DDBJ whole genome shotgun (WGS) entry which is preliminary data.</text>
</comment>
<dbReference type="InterPro" id="IPR001854">
    <property type="entry name" value="Ribosomal_uL29"/>
</dbReference>
<dbReference type="InterPro" id="IPR018254">
    <property type="entry name" value="Ribosomal_uL29_CS"/>
</dbReference>
<organism evidence="7">
    <name type="scientific">Aquifex aeolicus</name>
    <dbReference type="NCBI Taxonomy" id="63363"/>
    <lineage>
        <taxon>Bacteria</taxon>
        <taxon>Pseudomonadati</taxon>
        <taxon>Aquificota</taxon>
        <taxon>Aquificia</taxon>
        <taxon>Aquificales</taxon>
        <taxon>Aquificaceae</taxon>
        <taxon>Aquifex</taxon>
    </lineage>
</organism>
<evidence type="ECO:0000313" key="7">
    <source>
        <dbReference type="EMBL" id="HHJ64121.1"/>
    </source>
</evidence>
<dbReference type="InterPro" id="IPR036049">
    <property type="entry name" value="Ribosomal_uL29_sf"/>
</dbReference>
<dbReference type="PROSITE" id="PS00579">
    <property type="entry name" value="RIBOSOMAL_L29"/>
    <property type="match status" value="1"/>
</dbReference>
<feature type="coiled-coil region" evidence="6">
    <location>
        <begin position="1"/>
        <end position="31"/>
    </location>
</feature>
<dbReference type="AlphaFoldDB" id="A0A7C5QEJ5"/>
<evidence type="ECO:0000256" key="2">
    <source>
        <dbReference type="ARBA" id="ARBA00022980"/>
    </source>
</evidence>
<dbReference type="Gene3D" id="1.10.287.310">
    <property type="match status" value="1"/>
</dbReference>
<keyword evidence="3 5" id="KW-0687">Ribonucleoprotein</keyword>
<evidence type="ECO:0000256" key="6">
    <source>
        <dbReference type="SAM" id="Coils"/>
    </source>
</evidence>
<keyword evidence="6" id="KW-0175">Coiled coil</keyword>
<comment type="similarity">
    <text evidence="1 5">Belongs to the universal ribosomal protein uL29 family.</text>
</comment>
<keyword evidence="2 5" id="KW-0689">Ribosomal protein</keyword>
<dbReference type="GO" id="GO:0006412">
    <property type="term" value="P:translation"/>
    <property type="evidence" value="ECO:0007669"/>
    <property type="project" value="UniProtKB-UniRule"/>
</dbReference>
<sequence>MKAAELRKMTLEELRKKLDEMKMELLKLRFKQRISGLDNPMAIRKLRKDIARVLTVIREKEAGVKHDGP</sequence>
<dbReference type="PANTHER" id="PTHR10916">
    <property type="entry name" value="60S RIBOSOMAL PROTEIN L35/50S RIBOSOMAL PROTEIN L29"/>
    <property type="match status" value="1"/>
</dbReference>
<dbReference type="HAMAP" id="MF_00374">
    <property type="entry name" value="Ribosomal_uL29"/>
    <property type="match status" value="1"/>
</dbReference>
<dbReference type="PANTHER" id="PTHR10916:SF0">
    <property type="entry name" value="LARGE RIBOSOMAL SUBUNIT PROTEIN UL29C"/>
    <property type="match status" value="1"/>
</dbReference>
<dbReference type="InterPro" id="IPR050063">
    <property type="entry name" value="Ribosomal_protein_uL29"/>
</dbReference>
<dbReference type="FunFam" id="1.10.287.310:FF:000001">
    <property type="entry name" value="50S ribosomal protein L29"/>
    <property type="match status" value="1"/>
</dbReference>